<organism evidence="2 3">
    <name type="scientific">Noviluteimonas gilva</name>
    <dbReference type="NCBI Taxonomy" id="2682097"/>
    <lineage>
        <taxon>Bacteria</taxon>
        <taxon>Pseudomonadati</taxon>
        <taxon>Pseudomonadota</taxon>
        <taxon>Gammaproteobacteria</taxon>
        <taxon>Lysobacterales</taxon>
        <taxon>Lysobacteraceae</taxon>
        <taxon>Noviluteimonas</taxon>
    </lineage>
</organism>
<feature type="region of interest" description="Disordered" evidence="1">
    <location>
        <begin position="1"/>
        <end position="58"/>
    </location>
</feature>
<reference evidence="2 3" key="1">
    <citation type="submission" date="2019-12" db="EMBL/GenBank/DDBJ databases">
        <authorList>
            <person name="Xu J."/>
        </authorList>
    </citation>
    <scope>NUCLEOTIDE SEQUENCE [LARGE SCALE GENOMIC DNA]</scope>
    <source>
        <strain evidence="2 3">HX-5-24</strain>
    </source>
</reference>
<accession>A0A7C9LQG5</accession>
<dbReference type="EMBL" id="WOXT01000005">
    <property type="protein sequence ID" value="MUV15443.1"/>
    <property type="molecule type" value="Genomic_DNA"/>
</dbReference>
<name>A0A7C9LQG5_9GAMM</name>
<evidence type="ECO:0000313" key="3">
    <source>
        <dbReference type="Proteomes" id="UP000479692"/>
    </source>
</evidence>
<keyword evidence="3" id="KW-1185">Reference proteome</keyword>
<evidence type="ECO:0000256" key="1">
    <source>
        <dbReference type="SAM" id="MobiDB-lite"/>
    </source>
</evidence>
<evidence type="ECO:0000313" key="2">
    <source>
        <dbReference type="EMBL" id="MUV15443.1"/>
    </source>
</evidence>
<dbReference type="AlphaFoldDB" id="A0A7C9LQG5"/>
<dbReference type="RefSeq" id="WP_156643041.1">
    <property type="nucleotide sequence ID" value="NZ_WOXT01000005.1"/>
</dbReference>
<dbReference type="Proteomes" id="UP000479692">
    <property type="component" value="Unassembled WGS sequence"/>
</dbReference>
<comment type="caution">
    <text evidence="2">The sequence shown here is derived from an EMBL/GenBank/DDBJ whole genome shotgun (WGS) entry which is preliminary data.</text>
</comment>
<proteinExistence type="predicted"/>
<sequence>MNNSNSTDTSKTSGQPANFGEKSETQVDAQPAKVEEPKSDAKNETKEPSDDASGKSQR</sequence>
<feature type="compositionally biased region" description="Basic and acidic residues" evidence="1">
    <location>
        <begin position="33"/>
        <end position="58"/>
    </location>
</feature>
<feature type="compositionally biased region" description="Low complexity" evidence="1">
    <location>
        <begin position="1"/>
        <end position="13"/>
    </location>
</feature>
<protein>
    <submittedName>
        <fullName evidence="2">Uncharacterized protein</fullName>
    </submittedName>
</protein>
<gene>
    <name evidence="2" type="ORF">GN331_14650</name>
</gene>